<protein>
    <submittedName>
        <fullName evidence="1">Uncharacterized protein</fullName>
    </submittedName>
</protein>
<gene>
    <name evidence="1" type="ORF">X777_13409</name>
</gene>
<evidence type="ECO:0000313" key="1">
    <source>
        <dbReference type="EMBL" id="EZA60320.1"/>
    </source>
</evidence>
<dbReference type="Proteomes" id="UP000053097">
    <property type="component" value="Unassembled WGS sequence"/>
</dbReference>
<accession>A0A026WW66</accession>
<keyword evidence="2" id="KW-1185">Reference proteome</keyword>
<name>A0A026WW66_OOCBI</name>
<evidence type="ECO:0000313" key="2">
    <source>
        <dbReference type="Proteomes" id="UP000053097"/>
    </source>
</evidence>
<organism evidence="1 2">
    <name type="scientific">Ooceraea biroi</name>
    <name type="common">Clonal raider ant</name>
    <name type="synonym">Cerapachys biroi</name>
    <dbReference type="NCBI Taxonomy" id="2015173"/>
    <lineage>
        <taxon>Eukaryota</taxon>
        <taxon>Metazoa</taxon>
        <taxon>Ecdysozoa</taxon>
        <taxon>Arthropoda</taxon>
        <taxon>Hexapoda</taxon>
        <taxon>Insecta</taxon>
        <taxon>Pterygota</taxon>
        <taxon>Neoptera</taxon>
        <taxon>Endopterygota</taxon>
        <taxon>Hymenoptera</taxon>
        <taxon>Apocrita</taxon>
        <taxon>Aculeata</taxon>
        <taxon>Formicoidea</taxon>
        <taxon>Formicidae</taxon>
        <taxon>Dorylinae</taxon>
        <taxon>Ooceraea</taxon>
    </lineage>
</organism>
<reference evidence="1 2" key="1">
    <citation type="journal article" date="2014" name="Curr. Biol.">
        <title>The genome of the clonal raider ant Cerapachys biroi.</title>
        <authorList>
            <person name="Oxley P.R."/>
            <person name="Ji L."/>
            <person name="Fetter-Pruneda I."/>
            <person name="McKenzie S.K."/>
            <person name="Li C."/>
            <person name="Hu H."/>
            <person name="Zhang G."/>
            <person name="Kronauer D.J."/>
        </authorList>
    </citation>
    <scope>NUCLEOTIDE SEQUENCE [LARGE SCALE GENOMIC DNA]</scope>
</reference>
<sequence length="62" mass="7268">VLRLPRQIKQTRDTVTGPKMEIKIKAELPRFCPDADSAKANGADLRVNDLFMLNRRRKFQWN</sequence>
<dbReference type="EMBL" id="KK107078">
    <property type="protein sequence ID" value="EZA60320.1"/>
    <property type="molecule type" value="Genomic_DNA"/>
</dbReference>
<dbReference type="AlphaFoldDB" id="A0A026WW66"/>
<proteinExistence type="predicted"/>
<feature type="non-terminal residue" evidence="1">
    <location>
        <position position="1"/>
    </location>
</feature>